<feature type="chain" id="PRO_5007857386" description="tripeptidyl-peptidase II" evidence="16">
    <location>
        <begin position="20"/>
        <end position="598"/>
    </location>
</feature>
<dbReference type="GO" id="GO:0004252">
    <property type="term" value="F:serine-type endopeptidase activity"/>
    <property type="evidence" value="ECO:0007669"/>
    <property type="project" value="UniProtKB-UniRule"/>
</dbReference>
<dbReference type="SUPFAM" id="SSF52743">
    <property type="entry name" value="Subtilisin-like"/>
    <property type="match status" value="1"/>
</dbReference>
<dbReference type="FunFam" id="3.40.50.200:FF:000015">
    <property type="entry name" value="Tripeptidyl peptidase A"/>
    <property type="match status" value="1"/>
</dbReference>
<evidence type="ECO:0000256" key="2">
    <source>
        <dbReference type="ARBA" id="ARBA00002451"/>
    </source>
</evidence>
<evidence type="ECO:0000256" key="7">
    <source>
        <dbReference type="ARBA" id="ARBA00022723"/>
    </source>
</evidence>
<dbReference type="Pfam" id="PF09286">
    <property type="entry name" value="Pro-kuma_activ"/>
    <property type="match status" value="1"/>
</dbReference>
<evidence type="ECO:0000259" key="17">
    <source>
        <dbReference type="PROSITE" id="PS51695"/>
    </source>
</evidence>
<dbReference type="SUPFAM" id="SSF54897">
    <property type="entry name" value="Protease propeptides/inhibitors"/>
    <property type="match status" value="1"/>
</dbReference>
<dbReference type="GO" id="GO:0006508">
    <property type="term" value="P:proteolysis"/>
    <property type="evidence" value="ECO:0007669"/>
    <property type="project" value="UniProtKB-KW"/>
</dbReference>
<keyword evidence="14" id="KW-0325">Glycoprotein</keyword>
<keyword evidence="19" id="KW-1185">Reference proteome</keyword>
<name>A0A165ET98_9BASI</name>
<comment type="function">
    <text evidence="2">Secreted tripeptidyl-peptidase which degrades proteins at acidic pHs and is involved in virulence.</text>
</comment>
<evidence type="ECO:0000256" key="3">
    <source>
        <dbReference type="ARBA" id="ARBA00004239"/>
    </source>
</evidence>
<keyword evidence="6 15" id="KW-0645">Protease</keyword>
<dbReference type="InterPro" id="IPR036852">
    <property type="entry name" value="Peptidase_S8/S53_dom_sf"/>
</dbReference>
<keyword evidence="11 15" id="KW-0106">Calcium</keyword>
<feature type="binding site" evidence="15">
    <location>
        <position position="576"/>
    </location>
    <ligand>
        <name>Ca(2+)</name>
        <dbReference type="ChEBI" id="CHEBI:29108"/>
    </ligand>
</feature>
<dbReference type="Proteomes" id="UP000076842">
    <property type="component" value="Unassembled WGS sequence"/>
</dbReference>
<proteinExistence type="predicted"/>
<evidence type="ECO:0000256" key="6">
    <source>
        <dbReference type="ARBA" id="ARBA00022670"/>
    </source>
</evidence>
<feature type="binding site" evidence="15">
    <location>
        <position position="558"/>
    </location>
    <ligand>
        <name>Ca(2+)</name>
        <dbReference type="ChEBI" id="CHEBI:29108"/>
    </ligand>
</feature>
<feature type="binding site" evidence="15">
    <location>
        <position position="578"/>
    </location>
    <ligand>
        <name>Ca(2+)</name>
        <dbReference type="ChEBI" id="CHEBI:29108"/>
    </ligand>
</feature>
<evidence type="ECO:0000256" key="5">
    <source>
        <dbReference type="ARBA" id="ARBA00022525"/>
    </source>
</evidence>
<dbReference type="InterPro" id="IPR050819">
    <property type="entry name" value="Tripeptidyl-peptidase_I"/>
</dbReference>
<feature type="active site" description="Charge relay system" evidence="15">
    <location>
        <position position="288"/>
    </location>
</feature>
<evidence type="ECO:0000256" key="16">
    <source>
        <dbReference type="SAM" id="SignalP"/>
    </source>
</evidence>
<dbReference type="EC" id="3.4.14.10" evidence="4"/>
<evidence type="ECO:0000256" key="4">
    <source>
        <dbReference type="ARBA" id="ARBA00012462"/>
    </source>
</evidence>
<organism evidence="18 19">
    <name type="scientific">Calocera cornea HHB12733</name>
    <dbReference type="NCBI Taxonomy" id="1353952"/>
    <lineage>
        <taxon>Eukaryota</taxon>
        <taxon>Fungi</taxon>
        <taxon>Dikarya</taxon>
        <taxon>Basidiomycota</taxon>
        <taxon>Agaricomycotina</taxon>
        <taxon>Dacrymycetes</taxon>
        <taxon>Dacrymycetales</taxon>
        <taxon>Dacrymycetaceae</taxon>
        <taxon>Calocera</taxon>
    </lineage>
</organism>
<keyword evidence="8 16" id="KW-0732">Signal</keyword>
<dbReference type="CDD" id="cd11377">
    <property type="entry name" value="Pro-peptidase_S53"/>
    <property type="match status" value="1"/>
</dbReference>
<protein>
    <recommendedName>
        <fullName evidence="4">tripeptidyl-peptidase II</fullName>
        <ecNumber evidence="4">3.4.14.10</ecNumber>
    </recommendedName>
</protein>
<evidence type="ECO:0000256" key="14">
    <source>
        <dbReference type="ARBA" id="ARBA00023180"/>
    </source>
</evidence>
<dbReference type="InParanoid" id="A0A165ET98"/>
<dbReference type="GO" id="GO:0008240">
    <property type="term" value="F:tripeptidyl-peptidase activity"/>
    <property type="evidence" value="ECO:0007669"/>
    <property type="project" value="UniProtKB-EC"/>
</dbReference>
<reference evidence="18 19" key="1">
    <citation type="journal article" date="2016" name="Mol. Biol. Evol.">
        <title>Comparative Genomics of Early-Diverging Mushroom-Forming Fungi Provides Insights into the Origins of Lignocellulose Decay Capabilities.</title>
        <authorList>
            <person name="Nagy L.G."/>
            <person name="Riley R."/>
            <person name="Tritt A."/>
            <person name="Adam C."/>
            <person name="Daum C."/>
            <person name="Floudas D."/>
            <person name="Sun H."/>
            <person name="Yadav J.S."/>
            <person name="Pangilinan J."/>
            <person name="Larsson K.H."/>
            <person name="Matsuura K."/>
            <person name="Barry K."/>
            <person name="Labutti K."/>
            <person name="Kuo R."/>
            <person name="Ohm R.A."/>
            <person name="Bhattacharya S.S."/>
            <person name="Shirouzu T."/>
            <person name="Yoshinaga Y."/>
            <person name="Martin F.M."/>
            <person name="Grigoriev I.V."/>
            <person name="Hibbett D.S."/>
        </authorList>
    </citation>
    <scope>NUCLEOTIDE SEQUENCE [LARGE SCALE GENOMIC DNA]</scope>
    <source>
        <strain evidence="18 19">HHB12733</strain>
    </source>
</reference>
<dbReference type="AlphaFoldDB" id="A0A165ET98"/>
<dbReference type="GO" id="GO:0046872">
    <property type="term" value="F:metal ion binding"/>
    <property type="evidence" value="ECO:0007669"/>
    <property type="project" value="UniProtKB-UniRule"/>
</dbReference>
<feature type="domain" description="Peptidase S53" evidence="17">
    <location>
        <begin position="211"/>
        <end position="598"/>
    </location>
</feature>
<dbReference type="SMART" id="SM00944">
    <property type="entry name" value="Pro-kuma_activ"/>
    <property type="match status" value="1"/>
</dbReference>
<evidence type="ECO:0000256" key="11">
    <source>
        <dbReference type="ARBA" id="ARBA00022837"/>
    </source>
</evidence>
<keyword evidence="13" id="KW-0865">Zymogen</keyword>
<dbReference type="PANTHER" id="PTHR14218">
    <property type="entry name" value="PROTEASE S8 TRIPEPTIDYL PEPTIDASE I CLN2"/>
    <property type="match status" value="1"/>
</dbReference>
<dbReference type="InterPro" id="IPR015366">
    <property type="entry name" value="S53_propep"/>
</dbReference>
<evidence type="ECO:0000256" key="9">
    <source>
        <dbReference type="ARBA" id="ARBA00022801"/>
    </source>
</evidence>
<keyword evidence="12" id="KW-0843">Virulence</keyword>
<feature type="active site" description="Charge relay system" evidence="15">
    <location>
        <position position="515"/>
    </location>
</feature>
<evidence type="ECO:0000256" key="10">
    <source>
        <dbReference type="ARBA" id="ARBA00022825"/>
    </source>
</evidence>
<evidence type="ECO:0000256" key="13">
    <source>
        <dbReference type="ARBA" id="ARBA00023145"/>
    </source>
</evidence>
<gene>
    <name evidence="18" type="ORF">CALCODRAFT_352602</name>
</gene>
<comment type="cofactor">
    <cofactor evidence="15">
        <name>Ca(2+)</name>
        <dbReference type="ChEBI" id="CHEBI:29108"/>
    </cofactor>
    <text evidence="15">Binds 1 Ca(2+) ion per subunit.</text>
</comment>
<keyword evidence="7 15" id="KW-0479">Metal-binding</keyword>
<keyword evidence="10 15" id="KW-0720">Serine protease</keyword>
<sequence>MRRSLRSLLLLSLAALALAAREQRAGYACKDRSAAHGWRNLGPARPDRTLTLEIALKQSNFEGLHEQLMLRSDPESTLYGQHLSQAEVEGLIHPEEETRASVLQWLADHGLGEEVLRWSSAGDWAFVTVTVELANRLLDTEYSIWHKDGHTILRSGAYSIPHELFAHIDTIQPTTDFSIMRKHGAVPMTDEDVSALDLSTASSEWGTCNTTVTIDCLQKLYKTEGYFPRAVEVNHLGVAAYLGDDANLDDLNEFLSLQRPEAVGHANFTTVLISNGTNPQTNLSGTTESALDIQFTTGLTWPTHITFYETGGTRPHLFDAANMTGSANFLDWVTYVSSLPDDQLPSTFSTSYGSEEVTVPIDYAQRVCAGLAALTARGVSLMYSSGDSGVGYANASFCVDPNNLSQKMFLPNFPASCPYITSVGGTQNIPNEVAVTRFASGGGFSNFFGRPSYQDKAVSKYLSWLGSDLTGWYNASGRGFPDVAAQGDRFQIVAPAYLTVKSSNGTKIGLVGGTSASSPTFASVVALLNDVRRSQRKPALGFLNPLLYSRLYLGLNDITVGSSFGCNTTGFPATHGWDPVTGLGTPDFQKLVALMEFL</sequence>
<dbReference type="PANTHER" id="PTHR14218:SF15">
    <property type="entry name" value="TRIPEPTIDYL-PEPTIDASE 1"/>
    <property type="match status" value="1"/>
</dbReference>
<dbReference type="CDD" id="cd04056">
    <property type="entry name" value="Peptidases_S53"/>
    <property type="match status" value="1"/>
</dbReference>
<feature type="signal peptide" evidence="16">
    <location>
        <begin position="1"/>
        <end position="19"/>
    </location>
</feature>
<evidence type="ECO:0000313" key="19">
    <source>
        <dbReference type="Proteomes" id="UP000076842"/>
    </source>
</evidence>
<dbReference type="EMBL" id="KV423994">
    <property type="protein sequence ID" value="KZT55481.1"/>
    <property type="molecule type" value="Genomic_DNA"/>
</dbReference>
<accession>A0A165ET98</accession>
<dbReference type="InterPro" id="IPR030400">
    <property type="entry name" value="Sedolisin_dom"/>
</dbReference>
<feature type="active site" description="Charge relay system" evidence="15">
    <location>
        <position position="292"/>
    </location>
</feature>
<evidence type="ECO:0000256" key="12">
    <source>
        <dbReference type="ARBA" id="ARBA00023026"/>
    </source>
</evidence>
<dbReference type="OrthoDB" id="409122at2759"/>
<comment type="catalytic activity">
    <reaction evidence="1">
        <text>Release of an N-terminal tripeptide from a polypeptide.</text>
        <dbReference type="EC" id="3.4.14.10"/>
    </reaction>
</comment>
<comment type="subcellular location">
    <subcellularLocation>
        <location evidence="3">Secreted</location>
        <location evidence="3">Extracellular space</location>
    </subcellularLocation>
</comment>
<dbReference type="GO" id="GO:0005576">
    <property type="term" value="C:extracellular region"/>
    <property type="evidence" value="ECO:0007669"/>
    <property type="project" value="UniProtKB-SubCell"/>
</dbReference>
<evidence type="ECO:0000313" key="18">
    <source>
        <dbReference type="EMBL" id="KZT55481.1"/>
    </source>
</evidence>
<feature type="binding site" evidence="15">
    <location>
        <position position="557"/>
    </location>
    <ligand>
        <name>Ca(2+)</name>
        <dbReference type="ChEBI" id="CHEBI:29108"/>
    </ligand>
</feature>
<keyword evidence="5" id="KW-0964">Secreted</keyword>
<dbReference type="Gene3D" id="3.40.50.200">
    <property type="entry name" value="Peptidase S8/S53 domain"/>
    <property type="match status" value="1"/>
</dbReference>
<dbReference type="PROSITE" id="PS51695">
    <property type="entry name" value="SEDOLISIN"/>
    <property type="match status" value="1"/>
</dbReference>
<evidence type="ECO:0000256" key="1">
    <source>
        <dbReference type="ARBA" id="ARBA00001910"/>
    </source>
</evidence>
<dbReference type="STRING" id="1353952.A0A165ET98"/>
<evidence type="ECO:0000256" key="15">
    <source>
        <dbReference type="PROSITE-ProRule" id="PRU01032"/>
    </source>
</evidence>
<evidence type="ECO:0000256" key="8">
    <source>
        <dbReference type="ARBA" id="ARBA00022729"/>
    </source>
</evidence>
<keyword evidence="9 15" id="KW-0378">Hydrolase</keyword>